<proteinExistence type="predicted"/>
<feature type="signal peptide" evidence="1">
    <location>
        <begin position="1"/>
        <end position="23"/>
    </location>
</feature>
<dbReference type="Proteomes" id="UP000664617">
    <property type="component" value="Unassembled WGS sequence"/>
</dbReference>
<evidence type="ECO:0000313" key="2">
    <source>
        <dbReference type="EMBL" id="MBO0608279.1"/>
    </source>
</evidence>
<sequence>MPSWTRRLSAGLVSAFFTTAGLALTTPGAAVPSGASPVTHLDSTSVHQNRTIGIVASGFTPRGKLTWQLLDANDGVASTDSGRADDDGTAYRQLTPAPTVAPGAHTLTITDDDTGSVATATIHVLPADEAPPLSVELTTERKPGGTSAVHVSGLPSGSPAQLALGHGGISRLSHVARFHADHDGHSSIPISPGDLDGGERVIFLNTGDGWFTDGTTVSPPPSGPYLHFRDGVAKVHQERITRISVHNLPTRGAVIWKVRGSGGRDMGTWTSTAVDGSDSQWLAAPPHMEPGMYTVEVVASTDPEADAVAWAAFEVLPAADAPGHPYDVSLSGGRVQRGDVVTATVRGGGIHAGLIPVNPVTGRSVSADLSEPDEIGRRTADLDTAGLPAGHDVFYVAVHDGRTWHLTGTELSVVDP</sequence>
<reference evidence="3" key="2">
    <citation type="submission" date="2023-07" db="EMBL/GenBank/DDBJ databases">
        <title>Myceligenerans salitolerans sp. nov., a halotolerant actinomycete isolated from a salt lake in Xinjiang, China.</title>
        <authorList>
            <person name="Guan T."/>
        </authorList>
    </citation>
    <scope>NUCLEOTIDE SEQUENCE [LARGE SCALE GENOMIC DNA]</scope>
    <source>
        <strain evidence="3">XHU 5031</strain>
    </source>
</reference>
<feature type="chain" id="PRO_5045874688" evidence="1">
    <location>
        <begin position="24"/>
        <end position="416"/>
    </location>
</feature>
<keyword evidence="3" id="KW-1185">Reference proteome</keyword>
<keyword evidence="1" id="KW-0732">Signal</keyword>
<evidence type="ECO:0000313" key="3">
    <source>
        <dbReference type="Proteomes" id="UP000664617"/>
    </source>
</evidence>
<accession>A0ABS3I792</accession>
<dbReference type="RefSeq" id="WP_207274259.1">
    <property type="nucleotide sequence ID" value="NZ_JAFMPK010000024.1"/>
</dbReference>
<comment type="caution">
    <text evidence="2">The sequence shown here is derived from an EMBL/GenBank/DDBJ whole genome shotgun (WGS) entry which is preliminary data.</text>
</comment>
<protein>
    <submittedName>
        <fullName evidence="2">Uncharacterized protein</fullName>
    </submittedName>
</protein>
<gene>
    <name evidence="2" type="ORF">J0911_04475</name>
</gene>
<reference evidence="2 3" key="1">
    <citation type="submission" date="2021-03" db="EMBL/GenBank/DDBJ databases">
        <authorList>
            <person name="Xin L."/>
        </authorList>
    </citation>
    <scope>NUCLEOTIDE SEQUENCE [LARGE SCALE GENOMIC DNA]</scope>
    <source>
        <strain evidence="2 3">XHU 5031</strain>
    </source>
</reference>
<dbReference type="EMBL" id="JAFMPK010000024">
    <property type="protein sequence ID" value="MBO0608279.1"/>
    <property type="molecule type" value="Genomic_DNA"/>
</dbReference>
<organism evidence="2 3">
    <name type="scientific">Myceligenerans salitolerans</name>
    <dbReference type="NCBI Taxonomy" id="1230528"/>
    <lineage>
        <taxon>Bacteria</taxon>
        <taxon>Bacillati</taxon>
        <taxon>Actinomycetota</taxon>
        <taxon>Actinomycetes</taxon>
        <taxon>Micrococcales</taxon>
        <taxon>Promicromonosporaceae</taxon>
        <taxon>Myceligenerans</taxon>
    </lineage>
</organism>
<evidence type="ECO:0000256" key="1">
    <source>
        <dbReference type="SAM" id="SignalP"/>
    </source>
</evidence>
<name>A0ABS3I792_9MICO</name>